<dbReference type="InterPro" id="IPR037026">
    <property type="entry name" value="Vgr_OB-fold_dom_sf"/>
</dbReference>
<dbReference type="Gene3D" id="2.40.50.230">
    <property type="entry name" value="Gp5 N-terminal domain"/>
    <property type="match status" value="1"/>
</dbReference>
<dbReference type="RefSeq" id="WP_349586112.1">
    <property type="nucleotide sequence ID" value="NZ_JBEFLD010000004.1"/>
</dbReference>
<evidence type="ECO:0000259" key="2">
    <source>
        <dbReference type="Pfam" id="PF04717"/>
    </source>
</evidence>
<evidence type="ECO:0000313" key="3">
    <source>
        <dbReference type="EMBL" id="MEQ6290532.1"/>
    </source>
</evidence>
<sequence length="212" mass="22016">MSFEQSESDRQLSSMIMLGCVAAVQMKPPRVRIESDGWTSDWVMWNAVAAGQARHWRHPSIGEQAVLLNPSGDPAQGVAIIGFYTGEFDGDGRPDVVGWLMPDGAVMEYDHAAGALLVDGVKAVNVNAADSVTVKTTTITLDAQDVVVTNNLTVGAAINHLANGGAKASFGGEIDAKGSIHSDADVTAGDISLQGHGHIGQGDGNRTGPAVI</sequence>
<feature type="region of interest" description="Disordered" evidence="1">
    <location>
        <begin position="191"/>
        <end position="212"/>
    </location>
</feature>
<feature type="domain" description="Gp5/Type VI secretion system Vgr protein OB-fold" evidence="2">
    <location>
        <begin position="18"/>
        <end position="84"/>
    </location>
</feature>
<proteinExistence type="predicted"/>
<evidence type="ECO:0000256" key="1">
    <source>
        <dbReference type="SAM" id="MobiDB-lite"/>
    </source>
</evidence>
<name>A0ABV1M2U0_9NEIS</name>
<dbReference type="EMBL" id="JBEFLD010000004">
    <property type="protein sequence ID" value="MEQ6290532.1"/>
    <property type="molecule type" value="Genomic_DNA"/>
</dbReference>
<reference evidence="3" key="1">
    <citation type="submission" date="2024-06" db="EMBL/GenBank/DDBJ databases">
        <title>Genome sequence of Vogesella sp. MAHUQ-64.</title>
        <authorList>
            <person name="Huq M.A."/>
        </authorList>
    </citation>
    <scope>NUCLEOTIDE SEQUENCE</scope>
    <source>
        <strain evidence="3">MAHUQ-64</strain>
    </source>
</reference>
<gene>
    <name evidence="3" type="ORF">ABNW52_07885</name>
</gene>
<dbReference type="Proteomes" id="UP001433638">
    <property type="component" value="Unassembled WGS sequence"/>
</dbReference>
<dbReference type="InterPro" id="IPR013046">
    <property type="entry name" value="GpV/Gp45"/>
</dbReference>
<accession>A0ABV1M2U0</accession>
<evidence type="ECO:0000313" key="4">
    <source>
        <dbReference type="Proteomes" id="UP001433638"/>
    </source>
</evidence>
<protein>
    <submittedName>
        <fullName evidence="3">Phage baseplate assembly protein V</fullName>
    </submittedName>
</protein>
<organism evidence="3 4">
    <name type="scientific">Vogesella oryzagri</name>
    <dbReference type="NCBI Taxonomy" id="3160864"/>
    <lineage>
        <taxon>Bacteria</taxon>
        <taxon>Pseudomonadati</taxon>
        <taxon>Pseudomonadota</taxon>
        <taxon>Betaproteobacteria</taxon>
        <taxon>Neisseriales</taxon>
        <taxon>Chromobacteriaceae</taxon>
        <taxon>Vogesella</taxon>
    </lineage>
</organism>
<dbReference type="Gene3D" id="6.20.150.10">
    <property type="match status" value="1"/>
</dbReference>
<dbReference type="NCBIfam" id="TIGR01644">
    <property type="entry name" value="phage_P2_V"/>
    <property type="match status" value="1"/>
</dbReference>
<comment type="caution">
    <text evidence="3">The sequence shown here is derived from an EMBL/GenBank/DDBJ whole genome shotgun (WGS) entry which is preliminary data.</text>
</comment>
<dbReference type="InterPro" id="IPR006531">
    <property type="entry name" value="Gp5/Vgr_OB"/>
</dbReference>
<keyword evidence="4" id="KW-1185">Reference proteome</keyword>
<dbReference type="Pfam" id="PF04717">
    <property type="entry name" value="Phage_base_V"/>
    <property type="match status" value="1"/>
</dbReference>